<dbReference type="EMBL" id="JARIHO010000022">
    <property type="protein sequence ID" value="KAJ7344088.1"/>
    <property type="molecule type" value="Genomic_DNA"/>
</dbReference>
<dbReference type="AlphaFoldDB" id="A0AAD6ZZL7"/>
<protein>
    <submittedName>
        <fullName evidence="1">Uncharacterized protein</fullName>
    </submittedName>
</protein>
<gene>
    <name evidence="1" type="ORF">DFH08DRAFT_810615</name>
</gene>
<keyword evidence="2" id="KW-1185">Reference proteome</keyword>
<dbReference type="Gene3D" id="3.40.50.300">
    <property type="entry name" value="P-loop containing nucleotide triphosphate hydrolases"/>
    <property type="match status" value="1"/>
</dbReference>
<accession>A0AAD6ZZL7</accession>
<name>A0AAD6ZZL7_9AGAR</name>
<sequence>MAAGTADCGATAGAATVVGGGSAGQVWWGGVRPRSTTIWAQMSPHTRALSLPLSRHALRSHRGTCPQVTGNVRRRPTAAGELSGCTDERCYWGESSSFGNGLEVDMPACCSMCWSSWDATIGKRVALGNGQAVAGSADGGPAGSVAMAAAIADTARGGSGIQYNRYSLYVPQFFLSCWTVTAVANDGRIAAGMTFWIFLPTSRNSKTFHGRDAELSDLVWSLTTDSARVVILGPGGIGKTTRQQ</sequence>
<dbReference type="Proteomes" id="UP001218218">
    <property type="component" value="Unassembled WGS sequence"/>
</dbReference>
<proteinExistence type="predicted"/>
<comment type="caution">
    <text evidence="1">The sequence shown here is derived from an EMBL/GenBank/DDBJ whole genome shotgun (WGS) entry which is preliminary data.</text>
</comment>
<dbReference type="InterPro" id="IPR027417">
    <property type="entry name" value="P-loop_NTPase"/>
</dbReference>
<organism evidence="1 2">
    <name type="scientific">Mycena albidolilacea</name>
    <dbReference type="NCBI Taxonomy" id="1033008"/>
    <lineage>
        <taxon>Eukaryota</taxon>
        <taxon>Fungi</taxon>
        <taxon>Dikarya</taxon>
        <taxon>Basidiomycota</taxon>
        <taxon>Agaricomycotina</taxon>
        <taxon>Agaricomycetes</taxon>
        <taxon>Agaricomycetidae</taxon>
        <taxon>Agaricales</taxon>
        <taxon>Marasmiineae</taxon>
        <taxon>Mycenaceae</taxon>
        <taxon>Mycena</taxon>
    </lineage>
</organism>
<evidence type="ECO:0000313" key="1">
    <source>
        <dbReference type="EMBL" id="KAJ7344088.1"/>
    </source>
</evidence>
<reference evidence="1" key="1">
    <citation type="submission" date="2023-03" db="EMBL/GenBank/DDBJ databases">
        <title>Massive genome expansion in bonnet fungi (Mycena s.s.) driven by repeated elements and novel gene families across ecological guilds.</title>
        <authorList>
            <consortium name="Lawrence Berkeley National Laboratory"/>
            <person name="Harder C.B."/>
            <person name="Miyauchi S."/>
            <person name="Viragh M."/>
            <person name="Kuo A."/>
            <person name="Thoen E."/>
            <person name="Andreopoulos B."/>
            <person name="Lu D."/>
            <person name="Skrede I."/>
            <person name="Drula E."/>
            <person name="Henrissat B."/>
            <person name="Morin E."/>
            <person name="Kohler A."/>
            <person name="Barry K."/>
            <person name="LaButti K."/>
            <person name="Morin E."/>
            <person name="Salamov A."/>
            <person name="Lipzen A."/>
            <person name="Mereny Z."/>
            <person name="Hegedus B."/>
            <person name="Baldrian P."/>
            <person name="Stursova M."/>
            <person name="Weitz H."/>
            <person name="Taylor A."/>
            <person name="Grigoriev I.V."/>
            <person name="Nagy L.G."/>
            <person name="Martin F."/>
            <person name="Kauserud H."/>
        </authorList>
    </citation>
    <scope>NUCLEOTIDE SEQUENCE</scope>
    <source>
        <strain evidence="1">CBHHK002</strain>
    </source>
</reference>
<evidence type="ECO:0000313" key="2">
    <source>
        <dbReference type="Proteomes" id="UP001218218"/>
    </source>
</evidence>